<keyword evidence="8" id="KW-1185">Reference proteome</keyword>
<evidence type="ECO:0000256" key="3">
    <source>
        <dbReference type="ARBA" id="ARBA00022692"/>
    </source>
</evidence>
<feature type="transmembrane region" description="Helical" evidence="6">
    <location>
        <begin position="306"/>
        <end position="327"/>
    </location>
</feature>
<dbReference type="GO" id="GO:0016020">
    <property type="term" value="C:membrane"/>
    <property type="evidence" value="ECO:0007669"/>
    <property type="project" value="UniProtKB-SubCell"/>
</dbReference>
<keyword evidence="5 6" id="KW-0472">Membrane</keyword>
<evidence type="ECO:0000256" key="1">
    <source>
        <dbReference type="ARBA" id="ARBA00004141"/>
    </source>
</evidence>
<organism evidence="7 8">
    <name type="scientific">Sanghuangporus baumii</name>
    <name type="common">Phellinus baumii</name>
    <dbReference type="NCBI Taxonomy" id="108892"/>
    <lineage>
        <taxon>Eukaryota</taxon>
        <taxon>Fungi</taxon>
        <taxon>Dikarya</taxon>
        <taxon>Basidiomycota</taxon>
        <taxon>Agaricomycotina</taxon>
        <taxon>Agaricomycetes</taxon>
        <taxon>Hymenochaetales</taxon>
        <taxon>Hymenochaetaceae</taxon>
        <taxon>Sanghuangporus</taxon>
    </lineage>
</organism>
<dbReference type="InterPro" id="IPR036259">
    <property type="entry name" value="MFS_trans_sf"/>
</dbReference>
<evidence type="ECO:0000313" key="8">
    <source>
        <dbReference type="Proteomes" id="UP000757232"/>
    </source>
</evidence>
<sequence>MPKVMMNGAAEIVNGCIAFGVLHINSPGFKAWHWLVIICGILTVIASVCFWFLFPDSPTNAWFLTPKERVIAVNRIRTNQAGVENKHFKKEQLIECLTDLKTWIFFFYALFRNVPNSLINQNSIIIQSFGFTTLQTTLLSCINGVVKMTTVFTGVNLAAYLKNGLAYSGVLFYIPSVTCAILVNVLPGSDRAGLLVTQYLVGVEVLGSPIGKAWVTQATAGHTKRITMNAILLIAESLGNTIGPQMWLDRFAPGSPIGKAWVTQATAGHTKRITMNAILLIAESLGNTIGPQMWLDSFAPRYHVPWAIIAICYSSAAVLLLIQRYVLNRENKKRDTETPDHIYDDVWIKVTDENGDITEKRVDKAFLDLTDKQNRDFRYVLFRLIECLTDFKTWIFFCYALSRIHLSTRTASSSSSRSALIQTTLLSCINGIIKMTTIFITSRVLLVQFSVETLGAPSGKAWVTQATAGHTKRITVNAMLLIAGSLGNAIGPQMWLDKFATR</sequence>
<dbReference type="AlphaFoldDB" id="A0A9Q5N9C7"/>
<evidence type="ECO:0000256" key="6">
    <source>
        <dbReference type="SAM" id="Phobius"/>
    </source>
</evidence>
<feature type="transmembrane region" description="Helical" evidence="6">
    <location>
        <begin position="273"/>
        <end position="294"/>
    </location>
</feature>
<dbReference type="OrthoDB" id="6730379at2759"/>
<evidence type="ECO:0000256" key="5">
    <source>
        <dbReference type="ARBA" id="ARBA00023136"/>
    </source>
</evidence>
<dbReference type="PANTHER" id="PTHR43791:SF63">
    <property type="entry name" value="HIGH AFFINITY CYSTEINE TRANSPORTER"/>
    <property type="match status" value="1"/>
</dbReference>
<dbReference type="Pfam" id="PF07690">
    <property type="entry name" value="MFS_1"/>
    <property type="match status" value="1"/>
</dbReference>
<reference evidence="7" key="1">
    <citation type="submission" date="2016-06" db="EMBL/GenBank/DDBJ databases">
        <title>Draft Genome sequence of the fungus Inonotus baumii.</title>
        <authorList>
            <person name="Zhu H."/>
            <person name="Lin W."/>
        </authorList>
    </citation>
    <scope>NUCLEOTIDE SEQUENCE</scope>
    <source>
        <strain evidence="7">821</strain>
    </source>
</reference>
<comment type="caution">
    <text evidence="7">The sequence shown here is derived from an EMBL/GenBank/DDBJ whole genome shotgun (WGS) entry which is preliminary data.</text>
</comment>
<dbReference type="InterPro" id="IPR011701">
    <property type="entry name" value="MFS"/>
</dbReference>
<comment type="subcellular location">
    <subcellularLocation>
        <location evidence="1">Membrane</location>
        <topology evidence="1">Multi-pass membrane protein</topology>
    </subcellularLocation>
</comment>
<protein>
    <submittedName>
        <fullName evidence="7">Membrane transporter</fullName>
    </submittedName>
</protein>
<evidence type="ECO:0000256" key="4">
    <source>
        <dbReference type="ARBA" id="ARBA00022989"/>
    </source>
</evidence>
<proteinExistence type="predicted"/>
<keyword evidence="4 6" id="KW-1133">Transmembrane helix</keyword>
<evidence type="ECO:0000313" key="7">
    <source>
        <dbReference type="EMBL" id="OCB91485.1"/>
    </source>
</evidence>
<accession>A0A9Q5N9C7</accession>
<dbReference type="GO" id="GO:0022857">
    <property type="term" value="F:transmembrane transporter activity"/>
    <property type="evidence" value="ECO:0007669"/>
    <property type="project" value="InterPro"/>
</dbReference>
<gene>
    <name evidence="7" type="ORF">A7U60_g1260</name>
</gene>
<dbReference type="SUPFAM" id="SSF103473">
    <property type="entry name" value="MFS general substrate transporter"/>
    <property type="match status" value="1"/>
</dbReference>
<feature type="transmembrane region" description="Helical" evidence="6">
    <location>
        <begin position="165"/>
        <end position="186"/>
    </location>
</feature>
<dbReference type="Gene3D" id="1.20.1250.20">
    <property type="entry name" value="MFS general substrate transporter like domains"/>
    <property type="match status" value="1"/>
</dbReference>
<keyword evidence="3 6" id="KW-0812">Transmembrane</keyword>
<dbReference type="Proteomes" id="UP000757232">
    <property type="component" value="Unassembled WGS sequence"/>
</dbReference>
<dbReference type="EMBL" id="LNZH02000085">
    <property type="protein sequence ID" value="OCB91485.1"/>
    <property type="molecule type" value="Genomic_DNA"/>
</dbReference>
<name>A0A9Q5N9C7_SANBA</name>
<dbReference type="PANTHER" id="PTHR43791">
    <property type="entry name" value="PERMEASE-RELATED"/>
    <property type="match status" value="1"/>
</dbReference>
<feature type="transmembrane region" description="Helical" evidence="6">
    <location>
        <begin position="123"/>
        <end position="145"/>
    </location>
</feature>
<keyword evidence="2" id="KW-0813">Transport</keyword>
<feature type="transmembrane region" description="Helical" evidence="6">
    <location>
        <begin position="31"/>
        <end position="54"/>
    </location>
</feature>
<evidence type="ECO:0000256" key="2">
    <source>
        <dbReference type="ARBA" id="ARBA00022448"/>
    </source>
</evidence>